<reference evidence="3 4" key="2">
    <citation type="submission" date="2024-07" db="EMBL/GenBank/DDBJ databases">
        <authorList>
            <person name="Akdeniz Z."/>
        </authorList>
    </citation>
    <scope>NUCLEOTIDE SEQUENCE [LARGE SCALE GENOMIC DNA]</scope>
</reference>
<keyword evidence="4" id="KW-1185">Reference proteome</keyword>
<protein>
    <submittedName>
        <fullName evidence="3">Hypothetical_protein</fullName>
    </submittedName>
</protein>
<dbReference type="EMBL" id="CATOUU010000743">
    <property type="protein sequence ID" value="CAI9945381.1"/>
    <property type="molecule type" value="Genomic_DNA"/>
</dbReference>
<keyword evidence="1" id="KW-0472">Membrane</keyword>
<reference evidence="2" key="1">
    <citation type="submission" date="2023-06" db="EMBL/GenBank/DDBJ databases">
        <authorList>
            <person name="Kurt Z."/>
        </authorList>
    </citation>
    <scope>NUCLEOTIDE SEQUENCE</scope>
</reference>
<name>A0AA86PV40_9EUKA</name>
<evidence type="ECO:0000313" key="2">
    <source>
        <dbReference type="EMBL" id="CAI9945381.1"/>
    </source>
</evidence>
<accession>A0AA86PV40</accession>
<keyword evidence="1" id="KW-0812">Transmembrane</keyword>
<feature type="transmembrane region" description="Helical" evidence="1">
    <location>
        <begin position="21"/>
        <end position="40"/>
    </location>
</feature>
<evidence type="ECO:0000313" key="4">
    <source>
        <dbReference type="Proteomes" id="UP001642409"/>
    </source>
</evidence>
<evidence type="ECO:0000256" key="1">
    <source>
        <dbReference type="SAM" id="Phobius"/>
    </source>
</evidence>
<feature type="transmembrane region" description="Helical" evidence="1">
    <location>
        <begin position="52"/>
        <end position="72"/>
    </location>
</feature>
<dbReference type="EMBL" id="CAXDID020000323">
    <property type="protein sequence ID" value="CAL6077104.1"/>
    <property type="molecule type" value="Genomic_DNA"/>
</dbReference>
<keyword evidence="1" id="KW-1133">Transmembrane helix</keyword>
<organism evidence="2">
    <name type="scientific">Hexamita inflata</name>
    <dbReference type="NCBI Taxonomy" id="28002"/>
    <lineage>
        <taxon>Eukaryota</taxon>
        <taxon>Metamonada</taxon>
        <taxon>Diplomonadida</taxon>
        <taxon>Hexamitidae</taxon>
        <taxon>Hexamitinae</taxon>
        <taxon>Hexamita</taxon>
    </lineage>
</organism>
<sequence>MSQSLIIQNHSISRFNVKKDVVIIFAALSTIFILYTIIFIRTRSIINLSVKLLARITVLAQFLIFSIEIVVWNNCAESIYVRIYGQLGFLFCYLWSRLLVTTVNNAIDDKLKLVLRYPEVLILSAYLYRVVKYVLLLSRINTNWLQRQ</sequence>
<gene>
    <name evidence="2" type="ORF">HINF_LOCUS33026</name>
    <name evidence="3" type="ORF">HINF_LOCUS58027</name>
</gene>
<comment type="caution">
    <text evidence="2">The sequence shown here is derived from an EMBL/GenBank/DDBJ whole genome shotgun (WGS) entry which is preliminary data.</text>
</comment>
<dbReference type="Proteomes" id="UP001642409">
    <property type="component" value="Unassembled WGS sequence"/>
</dbReference>
<feature type="transmembrane region" description="Helical" evidence="1">
    <location>
        <begin position="79"/>
        <end position="100"/>
    </location>
</feature>
<proteinExistence type="predicted"/>
<feature type="transmembrane region" description="Helical" evidence="1">
    <location>
        <begin position="120"/>
        <end position="138"/>
    </location>
</feature>
<evidence type="ECO:0000313" key="3">
    <source>
        <dbReference type="EMBL" id="CAL6077104.1"/>
    </source>
</evidence>
<dbReference type="AlphaFoldDB" id="A0AA86PV40"/>